<organism evidence="3 4">
    <name type="scientific">Pedobacter ginsenosidimutans</name>
    <dbReference type="NCBI Taxonomy" id="687842"/>
    <lineage>
        <taxon>Bacteria</taxon>
        <taxon>Pseudomonadati</taxon>
        <taxon>Bacteroidota</taxon>
        <taxon>Sphingobacteriia</taxon>
        <taxon>Sphingobacteriales</taxon>
        <taxon>Sphingobacteriaceae</taxon>
        <taxon>Pedobacter</taxon>
    </lineage>
</organism>
<feature type="chain" id="PRO_5006665398" description="DUF4890 domain-containing protein" evidence="2">
    <location>
        <begin position="21"/>
        <end position="150"/>
    </location>
</feature>
<dbReference type="AlphaFoldDB" id="A0A0T5VN96"/>
<evidence type="ECO:0000256" key="1">
    <source>
        <dbReference type="SAM" id="MobiDB-lite"/>
    </source>
</evidence>
<gene>
    <name evidence="3" type="ORF">ASU31_14600</name>
</gene>
<reference evidence="3 4" key="1">
    <citation type="submission" date="2015-11" db="EMBL/GenBank/DDBJ databases">
        <title>Sequence of Pedobacter ginsenosidimutans.</title>
        <authorList>
            <person name="Carson E."/>
            <person name="Keyser V."/>
            <person name="Newman J."/>
            <person name="Miller J."/>
        </authorList>
    </citation>
    <scope>NUCLEOTIDE SEQUENCE [LARGE SCALE GENOMIC DNA]</scope>
    <source>
        <strain evidence="3 4">KACC 14530</strain>
    </source>
</reference>
<dbReference type="EMBL" id="LMZQ01000010">
    <property type="protein sequence ID" value="KRT15261.1"/>
    <property type="molecule type" value="Genomic_DNA"/>
</dbReference>
<feature type="region of interest" description="Disordered" evidence="1">
    <location>
        <begin position="120"/>
        <end position="150"/>
    </location>
</feature>
<dbReference type="STRING" id="687842.ASU31_14600"/>
<evidence type="ECO:0008006" key="5">
    <source>
        <dbReference type="Google" id="ProtNLM"/>
    </source>
</evidence>
<feature type="signal peptide" evidence="2">
    <location>
        <begin position="1"/>
        <end position="20"/>
    </location>
</feature>
<evidence type="ECO:0000256" key="2">
    <source>
        <dbReference type="SAM" id="SignalP"/>
    </source>
</evidence>
<evidence type="ECO:0000313" key="4">
    <source>
        <dbReference type="Proteomes" id="UP000051950"/>
    </source>
</evidence>
<dbReference type="RefSeq" id="WP_057933033.1">
    <property type="nucleotide sequence ID" value="NZ_LMZQ01000010.1"/>
</dbReference>
<proteinExistence type="predicted"/>
<dbReference type="OrthoDB" id="1448514at2"/>
<protein>
    <recommendedName>
        <fullName evidence="5">DUF4890 domain-containing protein</fullName>
    </recommendedName>
</protein>
<name>A0A0T5VN96_9SPHI</name>
<comment type="caution">
    <text evidence="3">The sequence shown here is derived from an EMBL/GenBank/DDBJ whole genome shotgun (WGS) entry which is preliminary data.</text>
</comment>
<accession>A0A0T5VN96</accession>
<keyword evidence="4" id="KW-1185">Reference proteome</keyword>
<dbReference type="Proteomes" id="UP000051950">
    <property type="component" value="Unassembled WGS sequence"/>
</dbReference>
<sequence length="150" mass="16624">MKKAILTIAIAVMGLTAAFAQDTTKRVRRTMPKMTAEQRAEKVTARLEKQLSLTADQKTKIYAIELENAKKMEAWRSADQGDMKGKMKERKAAIDEQKAKIDGILTAEQKTKMDAFRAEAKEKGEKMRKGMGGRGKKDKAPVVSNPPAQG</sequence>
<evidence type="ECO:0000313" key="3">
    <source>
        <dbReference type="EMBL" id="KRT15261.1"/>
    </source>
</evidence>
<keyword evidence="2" id="KW-0732">Signal</keyword>